<name>A0ABN5ZJR3_9MYCO</name>
<dbReference type="Proteomes" id="UP000466683">
    <property type="component" value="Chromosome"/>
</dbReference>
<dbReference type="Pfam" id="PF18476">
    <property type="entry name" value="PIN_8"/>
    <property type="match status" value="1"/>
</dbReference>
<organism evidence="3 4">
    <name type="scientific">Mycolicibacterium boenickei</name>
    <dbReference type="NCBI Taxonomy" id="146017"/>
    <lineage>
        <taxon>Bacteria</taxon>
        <taxon>Bacillati</taxon>
        <taxon>Actinomycetota</taxon>
        <taxon>Actinomycetes</taxon>
        <taxon>Mycobacteriales</taxon>
        <taxon>Mycobacteriaceae</taxon>
        <taxon>Mycolicibacterium</taxon>
    </lineage>
</organism>
<feature type="region of interest" description="Disordered" evidence="1">
    <location>
        <begin position="364"/>
        <end position="384"/>
    </location>
</feature>
<evidence type="ECO:0000259" key="2">
    <source>
        <dbReference type="Pfam" id="PF18476"/>
    </source>
</evidence>
<keyword evidence="4" id="KW-1185">Reference proteome</keyword>
<protein>
    <recommendedName>
        <fullName evidence="2">PIN like domain-containing protein</fullName>
    </recommendedName>
</protein>
<evidence type="ECO:0000256" key="1">
    <source>
        <dbReference type="SAM" id="MobiDB-lite"/>
    </source>
</evidence>
<feature type="compositionally biased region" description="Acidic residues" evidence="1">
    <location>
        <begin position="374"/>
        <end position="384"/>
    </location>
</feature>
<gene>
    <name evidence="3" type="ORF">MBOE_47530</name>
</gene>
<feature type="domain" description="PIN like" evidence="2">
    <location>
        <begin position="28"/>
        <end position="243"/>
    </location>
</feature>
<proteinExistence type="predicted"/>
<accession>A0ABN5ZJR3</accession>
<sequence length="384" mass="42878">MVSMKSVLSEWYPHNDETLADIVKTGTISLDTNALLDLYRVNREQRDDILEVISSVKNRLFIPYQVALEFQRNRLKVVHDTASAYDKILGKVTLPQDVLNGIRDSKLKKHVESIFGEATKVLKDGLAELQKEHALSLEEARRDDPVLKALDDLIEDGSLGSAPSVEELKKRRATAVQRIKDGIPPGFADAQGKEDPSGDYLIWYELLDHAKEAGRPLLFVTNDERKGDWYRESVGGQSLGPLPALVAEMRLASPLCTYHQVPLSTFLWLANLHLGTTVEPATIKTVENIEPAGAQPPFSERNLNALVYQKIFDLLVDRNKVDVDTLLESKALRDALNDRLQREEHARTLDRIFESMPSIDISWAAADDNAGNETDSDMPSEGGD</sequence>
<dbReference type="RefSeq" id="WP_077739146.1">
    <property type="nucleotide sequence ID" value="NZ_AP022579.1"/>
</dbReference>
<dbReference type="EMBL" id="AP022579">
    <property type="protein sequence ID" value="BBX93104.1"/>
    <property type="molecule type" value="Genomic_DNA"/>
</dbReference>
<evidence type="ECO:0000313" key="3">
    <source>
        <dbReference type="EMBL" id="BBX93104.1"/>
    </source>
</evidence>
<evidence type="ECO:0000313" key="4">
    <source>
        <dbReference type="Proteomes" id="UP000466683"/>
    </source>
</evidence>
<dbReference type="InterPro" id="IPR041578">
    <property type="entry name" value="PIN_8"/>
</dbReference>
<reference evidence="3 4" key="1">
    <citation type="journal article" date="2019" name="Emerg. Microbes Infect.">
        <title>Comprehensive subspecies identification of 175 nontuberculous mycobacteria species based on 7547 genomic profiles.</title>
        <authorList>
            <person name="Matsumoto Y."/>
            <person name="Kinjo T."/>
            <person name="Motooka D."/>
            <person name="Nabeya D."/>
            <person name="Jung N."/>
            <person name="Uechi K."/>
            <person name="Horii T."/>
            <person name="Iida T."/>
            <person name="Fujita J."/>
            <person name="Nakamura S."/>
        </authorList>
    </citation>
    <scope>NUCLEOTIDE SEQUENCE [LARGE SCALE GENOMIC DNA]</scope>
    <source>
        <strain evidence="3 4">JCM 15653</strain>
    </source>
</reference>